<keyword evidence="2" id="KW-0472">Membrane</keyword>
<feature type="transmembrane region" description="Helical" evidence="2">
    <location>
        <begin position="21"/>
        <end position="47"/>
    </location>
</feature>
<evidence type="ECO:0000256" key="2">
    <source>
        <dbReference type="SAM" id="Phobius"/>
    </source>
</evidence>
<name>A0ABT3NIX3_9GAMM</name>
<keyword evidence="2" id="KW-0812">Transmembrane</keyword>
<gene>
    <name evidence="3" type="ORF">OKC24_10150</name>
</gene>
<proteinExistence type="predicted"/>
<organism evidence="3 4">
    <name type="scientific">Acinetobacter entericus</name>
    <dbReference type="NCBI Taxonomy" id="2989714"/>
    <lineage>
        <taxon>Bacteria</taxon>
        <taxon>Pseudomonadati</taxon>
        <taxon>Pseudomonadota</taxon>
        <taxon>Gammaproteobacteria</taxon>
        <taxon>Moraxellales</taxon>
        <taxon>Moraxellaceae</taxon>
        <taxon>Acinetobacter</taxon>
    </lineage>
</organism>
<keyword evidence="2" id="KW-1133">Transmembrane helix</keyword>
<feature type="region of interest" description="Disordered" evidence="1">
    <location>
        <begin position="58"/>
        <end position="85"/>
    </location>
</feature>
<evidence type="ECO:0000256" key="1">
    <source>
        <dbReference type="SAM" id="MobiDB-lite"/>
    </source>
</evidence>
<evidence type="ECO:0000313" key="4">
    <source>
        <dbReference type="Proteomes" id="UP001209682"/>
    </source>
</evidence>
<evidence type="ECO:0000313" key="3">
    <source>
        <dbReference type="EMBL" id="MCW8039513.1"/>
    </source>
</evidence>
<dbReference type="EMBL" id="JAPEQW010000011">
    <property type="protein sequence ID" value="MCW8039513.1"/>
    <property type="molecule type" value="Genomic_DNA"/>
</dbReference>
<feature type="compositionally biased region" description="Polar residues" evidence="1">
    <location>
        <begin position="60"/>
        <end position="85"/>
    </location>
</feature>
<reference evidence="3 4" key="1">
    <citation type="submission" date="2022-11" db="EMBL/GenBank/DDBJ databases">
        <title>Acinetobacter entericus sp. nov., isolated from the gut of the plastic-eating larvae of the Coleoptera insect Zophobas atratus.</title>
        <authorList>
            <person name="Dong X."/>
            <person name="Yang Y."/>
        </authorList>
    </citation>
    <scope>NUCLEOTIDE SEQUENCE [LARGE SCALE GENOMIC DNA]</scope>
    <source>
        <strain evidence="3 4">BIT-DXN8</strain>
    </source>
</reference>
<accession>A0ABT3NIX3</accession>
<keyword evidence="4" id="KW-1185">Reference proteome</keyword>
<sequence length="85" mass="8975">MKFKALNASPVQLRWTLEKEIIMNALKSVFAIAVMAISATVSAQVVYVPDFPVKKEAPVQASNPSTQAPASEASGLNQAASEKSA</sequence>
<dbReference type="Proteomes" id="UP001209682">
    <property type="component" value="Unassembled WGS sequence"/>
</dbReference>
<protein>
    <submittedName>
        <fullName evidence="3">Uncharacterized protein</fullName>
    </submittedName>
</protein>
<comment type="caution">
    <text evidence="3">The sequence shown here is derived from an EMBL/GenBank/DDBJ whole genome shotgun (WGS) entry which is preliminary data.</text>
</comment>